<proteinExistence type="predicted"/>
<dbReference type="InterPro" id="IPR015813">
    <property type="entry name" value="Pyrv/PenolPyrv_kinase-like_dom"/>
</dbReference>
<dbReference type="AlphaFoldDB" id="A0A2R4W090"/>
<evidence type="ECO:0000313" key="1">
    <source>
        <dbReference type="EMBL" id="AWB10124.1"/>
    </source>
</evidence>
<gene>
    <name evidence="1" type="ORF">TDSAC_0761</name>
</gene>
<dbReference type="EMBL" id="CP020921">
    <property type="protein sequence ID" value="AWB10124.1"/>
    <property type="molecule type" value="Genomic_DNA"/>
</dbReference>
<evidence type="ECO:0000313" key="2">
    <source>
        <dbReference type="Proteomes" id="UP000244792"/>
    </source>
</evidence>
<sequence length="85" mass="9247">MVELAGFKAVQLSGYGFSASLLGKPDIGLLSFDEVLRHTHNICNAVNIPVMANKDTRYGNSLNVIRIVQEFEQAGIAGINLEDQI</sequence>
<keyword evidence="2" id="KW-1185">Reference proteome</keyword>
<keyword evidence="1" id="KW-0670">Pyruvate</keyword>
<dbReference type="KEGG" id="taci:TDSAC_0761"/>
<accession>A0A2R4W090</accession>
<reference evidence="1 2" key="1">
    <citation type="submission" date="2017-04" db="EMBL/GenBank/DDBJ databases">
        <title>Genomic insights into metabolism of Thermodesulfobium acidiphilum.</title>
        <authorList>
            <person name="Toshchakov S.V."/>
            <person name="Frolov E.N."/>
            <person name="Kublanov I.V."/>
            <person name="Samarov N.I."/>
            <person name="Novikov A."/>
            <person name="Lebedinsky A.V."/>
            <person name="Bonch-Osmolovskaya E.A."/>
            <person name="Chernyh N.A."/>
        </authorList>
    </citation>
    <scope>NUCLEOTIDE SEQUENCE [LARGE SCALE GENOMIC DNA]</scope>
    <source>
        <strain evidence="1 2">3127-1</strain>
    </source>
</reference>
<dbReference type="Gene3D" id="3.20.20.60">
    <property type="entry name" value="Phosphoenolpyruvate-binding domains"/>
    <property type="match status" value="1"/>
</dbReference>
<dbReference type="SUPFAM" id="SSF51621">
    <property type="entry name" value="Phosphoenolpyruvate/pyruvate domain"/>
    <property type="match status" value="1"/>
</dbReference>
<dbReference type="PANTHER" id="PTHR42905:SF5">
    <property type="entry name" value="CARBOXYVINYL-CARBOXYPHOSPHONATE PHOSPHORYLMUTASE, CHLOROPLASTIC"/>
    <property type="match status" value="1"/>
</dbReference>
<dbReference type="Proteomes" id="UP000244792">
    <property type="component" value="Chromosome"/>
</dbReference>
<dbReference type="PANTHER" id="PTHR42905">
    <property type="entry name" value="PHOSPHOENOLPYRUVATE CARBOXYLASE"/>
    <property type="match status" value="1"/>
</dbReference>
<protein>
    <submittedName>
        <fullName evidence="1">Phosphoenolpyruvate phosphomutase</fullName>
    </submittedName>
</protein>
<organism evidence="1 2">
    <name type="scientific">Thermodesulfobium acidiphilum</name>
    <dbReference type="NCBI Taxonomy" id="1794699"/>
    <lineage>
        <taxon>Bacteria</taxon>
        <taxon>Pseudomonadati</taxon>
        <taxon>Thermodesulfobiota</taxon>
        <taxon>Thermodesulfobiia</taxon>
        <taxon>Thermodesulfobiales</taxon>
        <taxon>Thermodesulfobiaceae</taxon>
        <taxon>Thermodesulfobium</taxon>
    </lineage>
</organism>
<dbReference type="GO" id="GO:0003824">
    <property type="term" value="F:catalytic activity"/>
    <property type="evidence" value="ECO:0007669"/>
    <property type="project" value="InterPro"/>
</dbReference>
<dbReference type="InterPro" id="IPR040442">
    <property type="entry name" value="Pyrv_kinase-like_dom_sf"/>
</dbReference>
<dbReference type="Pfam" id="PF13714">
    <property type="entry name" value="PEP_mutase"/>
    <property type="match status" value="1"/>
</dbReference>
<name>A0A2R4W090_THEAF</name>